<dbReference type="AlphaFoldDB" id="A0A6G7CLH2"/>
<keyword evidence="2" id="KW-1185">Reference proteome</keyword>
<evidence type="ECO:0000313" key="2">
    <source>
        <dbReference type="Proteomes" id="UP000503003"/>
    </source>
</evidence>
<organism evidence="1 2">
    <name type="scientific">Vibrio ziniensis</name>
    <dbReference type="NCBI Taxonomy" id="2711221"/>
    <lineage>
        <taxon>Bacteria</taxon>
        <taxon>Pseudomonadati</taxon>
        <taxon>Pseudomonadota</taxon>
        <taxon>Gammaproteobacteria</taxon>
        <taxon>Vibrionales</taxon>
        <taxon>Vibrionaceae</taxon>
        <taxon>Vibrio</taxon>
    </lineage>
</organism>
<accession>A0A6G7CLH2</accession>
<dbReference type="KEGG" id="vzi:G5S32_13955"/>
<dbReference type="EMBL" id="CP049331">
    <property type="protein sequence ID" value="QIH42981.1"/>
    <property type="molecule type" value="Genomic_DNA"/>
</dbReference>
<reference evidence="1 2" key="1">
    <citation type="submission" date="2020-02" db="EMBL/GenBank/DDBJ databases">
        <title>A complete genome of a marine bacterium Vibrio sp. ZWAL4003 isolated from the mangrove sediment with the ability to degrade polysaccharides.</title>
        <authorList>
            <person name="Wu J."/>
            <person name="Qu W."/>
            <person name="Zeng R."/>
        </authorList>
    </citation>
    <scope>NUCLEOTIDE SEQUENCE [LARGE SCALE GENOMIC DNA]</scope>
    <source>
        <strain evidence="1 2">ZWAL4003</strain>
    </source>
</reference>
<dbReference type="RefSeq" id="WP_165312526.1">
    <property type="nucleotide sequence ID" value="NZ_CP049331.1"/>
</dbReference>
<name>A0A6G7CLH2_9VIBR</name>
<proteinExistence type="predicted"/>
<sequence>MEGLLLVETERRVLQARTHTAQGRTRELLDLLVENYPQPTPIVEICQRLNISEKNLLHSMLRNARIFIEIDTLYQQRKPTHLELGKQIVKAVRCQCLFNGCCFGMG</sequence>
<gene>
    <name evidence="1" type="ORF">G5S32_13955</name>
</gene>
<protein>
    <submittedName>
        <fullName evidence="1">Uncharacterized protein</fullName>
    </submittedName>
</protein>
<evidence type="ECO:0000313" key="1">
    <source>
        <dbReference type="EMBL" id="QIH42981.1"/>
    </source>
</evidence>
<dbReference type="Proteomes" id="UP000503003">
    <property type="component" value="Chromosome 1"/>
</dbReference>